<reference evidence="11 12" key="1">
    <citation type="journal article" date="2019" name="Sci. Rep.">
        <title>Orb-weaving spider Araneus ventricosus genome elucidates the spidroin gene catalogue.</title>
        <authorList>
            <person name="Kono N."/>
            <person name="Nakamura H."/>
            <person name="Ohtoshi R."/>
            <person name="Moran D.A.P."/>
            <person name="Shinohara A."/>
            <person name="Yoshida Y."/>
            <person name="Fujiwara M."/>
            <person name="Mori M."/>
            <person name="Tomita M."/>
            <person name="Arakawa K."/>
        </authorList>
    </citation>
    <scope>NUCLEOTIDE SEQUENCE [LARGE SCALE GENOMIC DNA]</scope>
</reference>
<keyword evidence="1" id="KW-0540">Nuclease</keyword>
<accession>A0A4Y2MWR3</accession>
<keyword evidence="4" id="KW-0378">Hydrolase</keyword>
<dbReference type="GO" id="GO:0016787">
    <property type="term" value="F:hydrolase activity"/>
    <property type="evidence" value="ECO:0007669"/>
    <property type="project" value="UniProtKB-KW"/>
</dbReference>
<evidence type="ECO:0000256" key="3">
    <source>
        <dbReference type="ARBA" id="ARBA00022759"/>
    </source>
</evidence>
<dbReference type="SUPFAM" id="SSF53098">
    <property type="entry name" value="Ribonuclease H-like"/>
    <property type="match status" value="1"/>
</dbReference>
<dbReference type="GO" id="GO:0004519">
    <property type="term" value="F:endonuclease activity"/>
    <property type="evidence" value="ECO:0007669"/>
    <property type="project" value="UniProtKB-KW"/>
</dbReference>
<dbReference type="PANTHER" id="PTHR42648:SF11">
    <property type="entry name" value="TRANSPOSON TY4-P GAG-POL POLYPROTEIN"/>
    <property type="match status" value="1"/>
</dbReference>
<evidence type="ECO:0000256" key="6">
    <source>
        <dbReference type="ARBA" id="ARBA00022908"/>
    </source>
</evidence>
<evidence type="ECO:0000256" key="1">
    <source>
        <dbReference type="ARBA" id="ARBA00022722"/>
    </source>
</evidence>
<dbReference type="OrthoDB" id="2783063at2759"/>
<keyword evidence="8" id="KW-0239">DNA-directed DNA polymerase</keyword>
<dbReference type="Proteomes" id="UP000499080">
    <property type="component" value="Unassembled WGS sequence"/>
</dbReference>
<dbReference type="AlphaFoldDB" id="A0A4Y2MWR3"/>
<keyword evidence="8" id="KW-0808">Transferase</keyword>
<evidence type="ECO:0000256" key="5">
    <source>
        <dbReference type="ARBA" id="ARBA00022842"/>
    </source>
</evidence>
<name>A0A4Y2MWR3_ARAVE</name>
<dbReference type="GO" id="GO:0003887">
    <property type="term" value="F:DNA-directed DNA polymerase activity"/>
    <property type="evidence" value="ECO:0007669"/>
    <property type="project" value="UniProtKB-KW"/>
</dbReference>
<proteinExistence type="predicted"/>
<keyword evidence="2" id="KW-0479">Metal-binding</keyword>
<feature type="domain" description="Retroviral polymerase SH3-like" evidence="10">
    <location>
        <begin position="83"/>
        <end position="122"/>
    </location>
</feature>
<gene>
    <name evidence="11" type="ORF">AVEN_34960_1</name>
</gene>
<keyword evidence="7" id="KW-0695">RNA-directed DNA polymerase</keyword>
<evidence type="ECO:0000256" key="2">
    <source>
        <dbReference type="ARBA" id="ARBA00022723"/>
    </source>
</evidence>
<dbReference type="Gene3D" id="3.30.420.10">
    <property type="entry name" value="Ribonuclease H-like superfamily/Ribonuclease H"/>
    <property type="match status" value="1"/>
</dbReference>
<dbReference type="InterPro" id="IPR039537">
    <property type="entry name" value="Retrotran_Ty1/copia-like"/>
</dbReference>
<sequence length="138" mass="15980">MERTTVYTPEQNDVAERFNRTLMAGVREMLQDSGLHAKFWTEALQTFVHIRNRCEHKLTKNITSAEIWTGRKPSSRHFKLFGSIVYAYTPIIKRNKLRNKADIGIFVGYARKTKGYSYLVTAKGERNHAKIDESKNGE</sequence>
<evidence type="ECO:0000256" key="9">
    <source>
        <dbReference type="ARBA" id="ARBA00023172"/>
    </source>
</evidence>
<dbReference type="GO" id="GO:0006310">
    <property type="term" value="P:DNA recombination"/>
    <property type="evidence" value="ECO:0007669"/>
    <property type="project" value="UniProtKB-KW"/>
</dbReference>
<keyword evidence="3" id="KW-0255">Endonuclease</keyword>
<organism evidence="11 12">
    <name type="scientific">Araneus ventricosus</name>
    <name type="common">Orbweaver spider</name>
    <name type="synonym">Epeira ventricosa</name>
    <dbReference type="NCBI Taxonomy" id="182803"/>
    <lineage>
        <taxon>Eukaryota</taxon>
        <taxon>Metazoa</taxon>
        <taxon>Ecdysozoa</taxon>
        <taxon>Arthropoda</taxon>
        <taxon>Chelicerata</taxon>
        <taxon>Arachnida</taxon>
        <taxon>Araneae</taxon>
        <taxon>Araneomorphae</taxon>
        <taxon>Entelegynae</taxon>
        <taxon>Araneoidea</taxon>
        <taxon>Araneidae</taxon>
        <taxon>Araneus</taxon>
    </lineage>
</organism>
<comment type="caution">
    <text evidence="11">The sequence shown here is derived from an EMBL/GenBank/DDBJ whole genome shotgun (WGS) entry which is preliminary data.</text>
</comment>
<evidence type="ECO:0000256" key="8">
    <source>
        <dbReference type="ARBA" id="ARBA00022932"/>
    </source>
</evidence>
<keyword evidence="9" id="KW-0233">DNA recombination</keyword>
<protein>
    <recommendedName>
        <fullName evidence="10">Retroviral polymerase SH3-like domain-containing protein</fullName>
    </recommendedName>
</protein>
<dbReference type="Pfam" id="PF25597">
    <property type="entry name" value="SH3_retrovirus"/>
    <property type="match status" value="1"/>
</dbReference>
<keyword evidence="5" id="KW-0460">Magnesium</keyword>
<dbReference type="GO" id="GO:0003964">
    <property type="term" value="F:RNA-directed DNA polymerase activity"/>
    <property type="evidence" value="ECO:0007669"/>
    <property type="project" value="UniProtKB-KW"/>
</dbReference>
<evidence type="ECO:0000256" key="7">
    <source>
        <dbReference type="ARBA" id="ARBA00022918"/>
    </source>
</evidence>
<keyword evidence="6" id="KW-0229">DNA integration</keyword>
<dbReference type="GO" id="GO:0015074">
    <property type="term" value="P:DNA integration"/>
    <property type="evidence" value="ECO:0007669"/>
    <property type="project" value="UniProtKB-KW"/>
</dbReference>
<evidence type="ECO:0000259" key="10">
    <source>
        <dbReference type="Pfam" id="PF25597"/>
    </source>
</evidence>
<dbReference type="PANTHER" id="PTHR42648">
    <property type="entry name" value="TRANSPOSASE, PUTATIVE-RELATED"/>
    <property type="match status" value="1"/>
</dbReference>
<evidence type="ECO:0000313" key="11">
    <source>
        <dbReference type="EMBL" id="GBN31133.1"/>
    </source>
</evidence>
<dbReference type="GO" id="GO:0003676">
    <property type="term" value="F:nucleic acid binding"/>
    <property type="evidence" value="ECO:0007669"/>
    <property type="project" value="InterPro"/>
</dbReference>
<dbReference type="EMBL" id="BGPR01008039">
    <property type="protein sequence ID" value="GBN31133.1"/>
    <property type="molecule type" value="Genomic_DNA"/>
</dbReference>
<dbReference type="InterPro" id="IPR012337">
    <property type="entry name" value="RNaseH-like_sf"/>
</dbReference>
<dbReference type="GO" id="GO:0046872">
    <property type="term" value="F:metal ion binding"/>
    <property type="evidence" value="ECO:0007669"/>
    <property type="project" value="UniProtKB-KW"/>
</dbReference>
<keyword evidence="8" id="KW-0548">Nucleotidyltransferase</keyword>
<dbReference type="InterPro" id="IPR057670">
    <property type="entry name" value="SH3_retrovirus"/>
</dbReference>
<evidence type="ECO:0000256" key="4">
    <source>
        <dbReference type="ARBA" id="ARBA00022801"/>
    </source>
</evidence>
<keyword evidence="12" id="KW-1185">Reference proteome</keyword>
<dbReference type="InterPro" id="IPR036397">
    <property type="entry name" value="RNaseH_sf"/>
</dbReference>
<evidence type="ECO:0000313" key="12">
    <source>
        <dbReference type="Proteomes" id="UP000499080"/>
    </source>
</evidence>